<evidence type="ECO:0000256" key="5">
    <source>
        <dbReference type="SAM" id="Phobius"/>
    </source>
</evidence>
<organism evidence="6 7">
    <name type="scientific">Phanerochaete carnosa (strain HHB-10118-sp)</name>
    <name type="common">White-rot fungus</name>
    <name type="synonym">Peniophora carnosa</name>
    <dbReference type="NCBI Taxonomy" id="650164"/>
    <lineage>
        <taxon>Eukaryota</taxon>
        <taxon>Fungi</taxon>
        <taxon>Dikarya</taxon>
        <taxon>Basidiomycota</taxon>
        <taxon>Agaricomycotina</taxon>
        <taxon>Agaricomycetes</taxon>
        <taxon>Polyporales</taxon>
        <taxon>Phanerochaetaceae</taxon>
        <taxon>Phanerochaete</taxon>
    </lineage>
</organism>
<evidence type="ECO:0000256" key="3">
    <source>
        <dbReference type="ARBA" id="ARBA00022989"/>
    </source>
</evidence>
<dbReference type="GO" id="GO:0000324">
    <property type="term" value="C:fungal-type vacuole"/>
    <property type="evidence" value="ECO:0007669"/>
    <property type="project" value="TreeGrafter"/>
</dbReference>
<dbReference type="AlphaFoldDB" id="K5VN32"/>
<dbReference type="Proteomes" id="UP000008370">
    <property type="component" value="Unassembled WGS sequence"/>
</dbReference>
<dbReference type="STRING" id="650164.K5VN32"/>
<proteinExistence type="predicted"/>
<dbReference type="Pfam" id="PF04479">
    <property type="entry name" value="RTA1"/>
    <property type="match status" value="1"/>
</dbReference>
<dbReference type="GeneID" id="18919463"/>
<dbReference type="RefSeq" id="XP_007403444.1">
    <property type="nucleotide sequence ID" value="XM_007403382.1"/>
</dbReference>
<feature type="transmembrane region" description="Helical" evidence="5">
    <location>
        <begin position="101"/>
        <end position="123"/>
    </location>
</feature>
<gene>
    <name evidence="6" type="ORF">PHACADRAFT_266599</name>
</gene>
<dbReference type="KEGG" id="pco:PHACADRAFT_266599"/>
<dbReference type="HOGENOM" id="CLU_1886488_0_0_1"/>
<evidence type="ECO:0000313" key="7">
    <source>
        <dbReference type="Proteomes" id="UP000008370"/>
    </source>
</evidence>
<evidence type="ECO:0000313" key="6">
    <source>
        <dbReference type="EMBL" id="EKM48004.1"/>
    </source>
</evidence>
<dbReference type="EMBL" id="JH931563">
    <property type="protein sequence ID" value="EKM48004.1"/>
    <property type="molecule type" value="Genomic_DNA"/>
</dbReference>
<dbReference type="InParanoid" id="K5VN32"/>
<dbReference type="PANTHER" id="PTHR31465">
    <property type="entry name" value="PROTEIN RTA1-RELATED"/>
    <property type="match status" value="1"/>
</dbReference>
<protein>
    <submittedName>
        <fullName evidence="6">Uncharacterized protein</fullName>
    </submittedName>
</protein>
<keyword evidence="4 5" id="KW-0472">Membrane</keyword>
<accession>K5VN32</accession>
<evidence type="ECO:0000256" key="4">
    <source>
        <dbReference type="ARBA" id="ARBA00023136"/>
    </source>
</evidence>
<comment type="subcellular location">
    <subcellularLocation>
        <location evidence="1">Membrane</location>
        <topology evidence="1">Multi-pass membrane protein</topology>
    </subcellularLocation>
</comment>
<keyword evidence="7" id="KW-1185">Reference proteome</keyword>
<sequence>MISIVSVDPAALLSSPTNITLPHSINRLPGTDTPYHYVPTLWICALFVALFGLSGILHLIEAIHTRLWFMIPTAVLANIAEVIGWSARLWSSKNPPLIDPFLMQISTTIIAPTPLVAANFVILGQFITPPARREV</sequence>
<feature type="transmembrane region" description="Helical" evidence="5">
    <location>
        <begin position="40"/>
        <end position="60"/>
    </location>
</feature>
<dbReference type="InterPro" id="IPR007568">
    <property type="entry name" value="RTA1"/>
</dbReference>
<dbReference type="PANTHER" id="PTHR31465:SF9">
    <property type="entry name" value="SPHINGOID LONG-CHAIN BASE TRANSPORTER RSB1"/>
    <property type="match status" value="1"/>
</dbReference>
<evidence type="ECO:0000256" key="1">
    <source>
        <dbReference type="ARBA" id="ARBA00004141"/>
    </source>
</evidence>
<keyword evidence="2 5" id="KW-0812">Transmembrane</keyword>
<feature type="transmembrane region" description="Helical" evidence="5">
    <location>
        <begin position="67"/>
        <end position="89"/>
    </location>
</feature>
<evidence type="ECO:0000256" key="2">
    <source>
        <dbReference type="ARBA" id="ARBA00022692"/>
    </source>
</evidence>
<dbReference type="OrthoDB" id="3358017at2759"/>
<name>K5VN32_PHACS</name>
<keyword evidence="3 5" id="KW-1133">Transmembrane helix</keyword>
<reference evidence="6 7" key="1">
    <citation type="journal article" date="2012" name="BMC Genomics">
        <title>Comparative genomics of the white-rot fungi, Phanerochaete carnosa and P. chrysosporium, to elucidate the genetic basis of the distinct wood types they colonize.</title>
        <authorList>
            <person name="Suzuki H."/>
            <person name="MacDonald J."/>
            <person name="Syed K."/>
            <person name="Salamov A."/>
            <person name="Hori C."/>
            <person name="Aerts A."/>
            <person name="Henrissat B."/>
            <person name="Wiebenga A."/>
            <person name="vanKuyk P.A."/>
            <person name="Barry K."/>
            <person name="Lindquist E."/>
            <person name="LaButti K."/>
            <person name="Lapidus A."/>
            <person name="Lucas S."/>
            <person name="Coutinho P."/>
            <person name="Gong Y."/>
            <person name="Samejima M."/>
            <person name="Mahadevan R."/>
            <person name="Abou-Zaid M."/>
            <person name="de Vries R.P."/>
            <person name="Igarashi K."/>
            <person name="Yadav J.S."/>
            <person name="Grigoriev I.V."/>
            <person name="Master E.R."/>
        </authorList>
    </citation>
    <scope>NUCLEOTIDE SEQUENCE [LARGE SCALE GENOMIC DNA]</scope>
    <source>
        <strain evidence="6 7">HHB-10118-sp</strain>
    </source>
</reference>
<dbReference type="GO" id="GO:0005886">
    <property type="term" value="C:plasma membrane"/>
    <property type="evidence" value="ECO:0007669"/>
    <property type="project" value="TreeGrafter"/>
</dbReference>